<gene>
    <name evidence="1" type="ORF">ILYODFUR_020120</name>
</gene>
<accession>A0ABV0VFI3</accession>
<protein>
    <submittedName>
        <fullName evidence="1">Uncharacterized protein</fullName>
    </submittedName>
</protein>
<organism evidence="1 2">
    <name type="scientific">Ilyodon furcidens</name>
    <name type="common">goldbreast splitfin</name>
    <dbReference type="NCBI Taxonomy" id="33524"/>
    <lineage>
        <taxon>Eukaryota</taxon>
        <taxon>Metazoa</taxon>
        <taxon>Chordata</taxon>
        <taxon>Craniata</taxon>
        <taxon>Vertebrata</taxon>
        <taxon>Euteleostomi</taxon>
        <taxon>Actinopterygii</taxon>
        <taxon>Neopterygii</taxon>
        <taxon>Teleostei</taxon>
        <taxon>Neoteleostei</taxon>
        <taxon>Acanthomorphata</taxon>
        <taxon>Ovalentaria</taxon>
        <taxon>Atherinomorphae</taxon>
        <taxon>Cyprinodontiformes</taxon>
        <taxon>Goodeidae</taxon>
        <taxon>Ilyodon</taxon>
    </lineage>
</organism>
<dbReference type="EMBL" id="JAHRIQ010106322">
    <property type="protein sequence ID" value="MEQ2256035.1"/>
    <property type="molecule type" value="Genomic_DNA"/>
</dbReference>
<evidence type="ECO:0000313" key="1">
    <source>
        <dbReference type="EMBL" id="MEQ2256035.1"/>
    </source>
</evidence>
<name>A0ABV0VFI3_9TELE</name>
<evidence type="ECO:0000313" key="2">
    <source>
        <dbReference type="Proteomes" id="UP001482620"/>
    </source>
</evidence>
<proteinExistence type="predicted"/>
<dbReference type="Proteomes" id="UP001482620">
    <property type="component" value="Unassembled WGS sequence"/>
</dbReference>
<sequence length="108" mass="12731">MSCKGICALNKSGLYGRVRRRKCLPQVMKVTQRAWERRCLLQPSFNMQNAVLQKANTTHHPEHISIMLWFFVFLALIEKQVRVDGKIDEAKNRKSWKKTCWRLQKTGD</sequence>
<comment type="caution">
    <text evidence="1">The sequence shown here is derived from an EMBL/GenBank/DDBJ whole genome shotgun (WGS) entry which is preliminary data.</text>
</comment>
<keyword evidence="2" id="KW-1185">Reference proteome</keyword>
<reference evidence="1 2" key="1">
    <citation type="submission" date="2021-06" db="EMBL/GenBank/DDBJ databases">
        <authorList>
            <person name="Palmer J.M."/>
        </authorList>
    </citation>
    <scope>NUCLEOTIDE SEQUENCE [LARGE SCALE GENOMIC DNA]</scope>
    <source>
        <strain evidence="2">if_2019</strain>
        <tissue evidence="1">Muscle</tissue>
    </source>
</reference>